<gene>
    <name evidence="4" type="ORF">V1264_010275</name>
</gene>
<dbReference type="InterPro" id="IPR055170">
    <property type="entry name" value="GFO_IDH_MocA-like_dom"/>
</dbReference>
<comment type="caution">
    <text evidence="4">The sequence shown here is derived from an EMBL/GenBank/DDBJ whole genome shotgun (WGS) entry which is preliminary data.</text>
</comment>
<dbReference type="PANTHER" id="PTHR42840">
    <property type="entry name" value="NAD(P)-BINDING ROSSMANN-FOLD SUPERFAMILY PROTEIN-RELATED"/>
    <property type="match status" value="1"/>
</dbReference>
<proteinExistence type="inferred from homology"/>
<reference evidence="4 5" key="1">
    <citation type="submission" date="2024-02" db="EMBL/GenBank/DDBJ databases">
        <title>Chromosome-scale genome assembly of the rough periwinkle Littorina saxatilis.</title>
        <authorList>
            <person name="De Jode A."/>
            <person name="Faria R."/>
            <person name="Formenti G."/>
            <person name="Sims Y."/>
            <person name="Smith T.P."/>
            <person name="Tracey A."/>
            <person name="Wood J.M.D."/>
            <person name="Zagrodzka Z.B."/>
            <person name="Johannesson K."/>
            <person name="Butlin R.K."/>
            <person name="Leder E.H."/>
        </authorList>
    </citation>
    <scope>NUCLEOTIDE SEQUENCE [LARGE SCALE GENOMIC DNA]</scope>
    <source>
        <strain evidence="4">Snail1</strain>
        <tissue evidence="4">Muscle</tissue>
    </source>
</reference>
<evidence type="ECO:0000256" key="1">
    <source>
        <dbReference type="ARBA" id="ARBA00010928"/>
    </source>
</evidence>
<dbReference type="GO" id="GO:0005737">
    <property type="term" value="C:cytoplasm"/>
    <property type="evidence" value="ECO:0007669"/>
    <property type="project" value="TreeGrafter"/>
</dbReference>
<comment type="similarity">
    <text evidence="1">Belongs to the Gfo/Idh/MocA family.</text>
</comment>
<dbReference type="EMBL" id="JBAMIC010000024">
    <property type="protein sequence ID" value="KAK7090485.1"/>
    <property type="molecule type" value="Genomic_DNA"/>
</dbReference>
<dbReference type="Gene3D" id="3.30.360.10">
    <property type="entry name" value="Dihydrodipicolinate Reductase, domain 2"/>
    <property type="match status" value="1"/>
</dbReference>
<evidence type="ECO:0000313" key="5">
    <source>
        <dbReference type="Proteomes" id="UP001374579"/>
    </source>
</evidence>
<evidence type="ECO:0000313" key="4">
    <source>
        <dbReference type="EMBL" id="KAK7090485.1"/>
    </source>
</evidence>
<evidence type="ECO:0000256" key="2">
    <source>
        <dbReference type="ARBA" id="ARBA00023002"/>
    </source>
</evidence>
<organism evidence="4 5">
    <name type="scientific">Littorina saxatilis</name>
    <dbReference type="NCBI Taxonomy" id="31220"/>
    <lineage>
        <taxon>Eukaryota</taxon>
        <taxon>Metazoa</taxon>
        <taxon>Spiralia</taxon>
        <taxon>Lophotrochozoa</taxon>
        <taxon>Mollusca</taxon>
        <taxon>Gastropoda</taxon>
        <taxon>Caenogastropoda</taxon>
        <taxon>Littorinimorpha</taxon>
        <taxon>Littorinoidea</taxon>
        <taxon>Littorinidae</taxon>
        <taxon>Littorina</taxon>
    </lineage>
</organism>
<dbReference type="Proteomes" id="UP001374579">
    <property type="component" value="Unassembled WGS sequence"/>
</dbReference>
<dbReference type="GO" id="GO:0006740">
    <property type="term" value="P:NADPH regeneration"/>
    <property type="evidence" value="ECO:0007669"/>
    <property type="project" value="TreeGrafter"/>
</dbReference>
<dbReference type="PANTHER" id="PTHR42840:SF3">
    <property type="entry name" value="BINDING ROSSMANN FOLD OXIDOREDUCTASE, PUTATIVE (AFU_ORTHOLOGUE AFUA_2G10240)-RELATED"/>
    <property type="match status" value="1"/>
</dbReference>
<evidence type="ECO:0000259" key="3">
    <source>
        <dbReference type="Pfam" id="PF22725"/>
    </source>
</evidence>
<dbReference type="AlphaFoldDB" id="A0AAN9G1G8"/>
<name>A0AAN9G1G8_9CAEN</name>
<accession>A0AAN9G1G8</accession>
<keyword evidence="5" id="KW-1185">Reference proteome</keyword>
<dbReference type="GO" id="GO:0016491">
    <property type="term" value="F:oxidoreductase activity"/>
    <property type="evidence" value="ECO:0007669"/>
    <property type="project" value="UniProtKB-KW"/>
</dbReference>
<feature type="domain" description="GFO/IDH/MocA-like oxidoreductase" evidence="3">
    <location>
        <begin position="11"/>
        <end position="126"/>
    </location>
</feature>
<protein>
    <recommendedName>
        <fullName evidence="3">GFO/IDH/MocA-like oxidoreductase domain-containing protein</fullName>
    </recommendedName>
</protein>
<dbReference type="SUPFAM" id="SSF55347">
    <property type="entry name" value="Glyceraldehyde-3-phosphate dehydrogenase-like, C-terminal domain"/>
    <property type="match status" value="1"/>
</dbReference>
<dbReference type="Pfam" id="PF22725">
    <property type="entry name" value="GFO_IDH_MocA_C3"/>
    <property type="match status" value="1"/>
</dbReference>
<sequence>MSDLYTAVRHRGLVGKIFNIHTVSRDSPKPSYDFLENCDPNGCNLLSDMAVHDVDIIVWLTQAELPEFIYVVTHAHDQVLADKGVDDSLTVVIKYKSGVIATIDSCRETTYGYDIRVEVFGSDGMVVAENPRESSAVINGAAGGTIRRLFHSFPQRFEKAFQLEIDHFVRCMDGTDEPPVTKDQALMTARIIEKGVQSFREKQPVYF</sequence>
<keyword evidence="2" id="KW-0560">Oxidoreductase</keyword>